<dbReference type="RefSeq" id="WP_189170046.1">
    <property type="nucleotide sequence ID" value="NZ_BMQB01000004.1"/>
</dbReference>
<feature type="region of interest" description="Disordered" evidence="1">
    <location>
        <begin position="186"/>
        <end position="205"/>
    </location>
</feature>
<evidence type="ECO:0000256" key="1">
    <source>
        <dbReference type="SAM" id="MobiDB-lite"/>
    </source>
</evidence>
<gene>
    <name evidence="2" type="ORF">GCM10010123_22630</name>
</gene>
<organism evidence="2 3">
    <name type="scientific">Pilimelia anulata</name>
    <dbReference type="NCBI Taxonomy" id="53371"/>
    <lineage>
        <taxon>Bacteria</taxon>
        <taxon>Bacillati</taxon>
        <taxon>Actinomycetota</taxon>
        <taxon>Actinomycetes</taxon>
        <taxon>Micromonosporales</taxon>
        <taxon>Micromonosporaceae</taxon>
        <taxon>Pilimelia</taxon>
    </lineage>
</organism>
<dbReference type="EMBL" id="BMQB01000004">
    <property type="protein sequence ID" value="GGJ92279.1"/>
    <property type="molecule type" value="Genomic_DNA"/>
</dbReference>
<comment type="caution">
    <text evidence="2">The sequence shown here is derived from an EMBL/GenBank/DDBJ whole genome shotgun (WGS) entry which is preliminary data.</text>
</comment>
<dbReference type="AlphaFoldDB" id="A0A8J3B383"/>
<reference evidence="2" key="2">
    <citation type="submission" date="2020-09" db="EMBL/GenBank/DDBJ databases">
        <authorList>
            <person name="Sun Q."/>
            <person name="Ohkuma M."/>
        </authorList>
    </citation>
    <scope>NUCLEOTIDE SEQUENCE</scope>
    <source>
        <strain evidence="2">JCM 3090</strain>
    </source>
</reference>
<dbReference type="SUPFAM" id="SSF109604">
    <property type="entry name" value="HD-domain/PDEase-like"/>
    <property type="match status" value="1"/>
</dbReference>
<reference evidence="2" key="1">
    <citation type="journal article" date="2014" name="Int. J. Syst. Evol. Microbiol.">
        <title>Complete genome sequence of Corynebacterium casei LMG S-19264T (=DSM 44701T), isolated from a smear-ripened cheese.</title>
        <authorList>
            <consortium name="US DOE Joint Genome Institute (JGI-PGF)"/>
            <person name="Walter F."/>
            <person name="Albersmeier A."/>
            <person name="Kalinowski J."/>
            <person name="Ruckert C."/>
        </authorList>
    </citation>
    <scope>NUCLEOTIDE SEQUENCE</scope>
    <source>
        <strain evidence="2">JCM 3090</strain>
    </source>
</reference>
<dbReference type="Gene3D" id="1.10.3210.10">
    <property type="entry name" value="Hypothetical protein af1432"/>
    <property type="match status" value="1"/>
</dbReference>
<accession>A0A8J3B383</accession>
<dbReference type="Pfam" id="PF13328">
    <property type="entry name" value="HD_4"/>
    <property type="match status" value="1"/>
</dbReference>
<evidence type="ECO:0008006" key="4">
    <source>
        <dbReference type="Google" id="ProtNLM"/>
    </source>
</evidence>
<sequence>MYRLTRPDVSPLIRTAAELSREWCAGHVIDGAPAYRHAAAVALKLEQHMNASDELVAAALLHDAPCLAPVDVDLDAVLTRRFGAEVTRIVRALETEHIRMEAATTPAPLCGDLPVLHASAADKIISVGGVVRRALAADHKPTYWATRKAFVRRIPYFRAFGAMAAAHLPSRMARELHHVVSRAHAMARRNREPGSAACGVDPNPR</sequence>
<name>A0A8J3B383_9ACTN</name>
<evidence type="ECO:0000313" key="3">
    <source>
        <dbReference type="Proteomes" id="UP000649739"/>
    </source>
</evidence>
<protein>
    <recommendedName>
        <fullName evidence="4">HD domain-containing protein</fullName>
    </recommendedName>
</protein>
<dbReference type="Proteomes" id="UP000649739">
    <property type="component" value="Unassembled WGS sequence"/>
</dbReference>
<keyword evidence="3" id="KW-1185">Reference proteome</keyword>
<evidence type="ECO:0000313" key="2">
    <source>
        <dbReference type="EMBL" id="GGJ92279.1"/>
    </source>
</evidence>
<proteinExistence type="predicted"/>